<evidence type="ECO:0000313" key="4">
    <source>
        <dbReference type="Proteomes" id="UP001596270"/>
    </source>
</evidence>
<gene>
    <name evidence="3" type="ORF">ACFQND_00800</name>
</gene>
<dbReference type="Proteomes" id="UP001596270">
    <property type="component" value="Unassembled WGS sequence"/>
</dbReference>
<reference evidence="4" key="1">
    <citation type="journal article" date="2019" name="Int. J. Syst. Evol. Microbiol.">
        <title>The Global Catalogue of Microorganisms (GCM) 10K type strain sequencing project: providing services to taxonomists for standard genome sequencing and annotation.</title>
        <authorList>
            <consortium name="The Broad Institute Genomics Platform"/>
            <consortium name="The Broad Institute Genome Sequencing Center for Infectious Disease"/>
            <person name="Wu L."/>
            <person name="Ma J."/>
        </authorList>
    </citation>
    <scope>NUCLEOTIDE SEQUENCE [LARGE SCALE GENOMIC DNA]</scope>
    <source>
        <strain evidence="4">CCUG 39402</strain>
    </source>
</reference>
<dbReference type="SMART" id="SM00754">
    <property type="entry name" value="CHRD"/>
    <property type="match status" value="1"/>
</dbReference>
<feature type="chain" id="PRO_5047382778" evidence="1">
    <location>
        <begin position="22"/>
        <end position="153"/>
    </location>
</feature>
<sequence>MYTRRQVSRLSLSAFTVVAFAAMTGCGMMNQPSNMVALSTQLRGANQVPPNASTASGSVDAVFNKDTNLLRWKVNYTGLSGPATAAHFHGPAAIGANAGVVLGWTAPITSPMDGSATLTSAQAADLLAGRWYANIHTAAYPAGEIRGQMTVRN</sequence>
<evidence type="ECO:0000313" key="3">
    <source>
        <dbReference type="EMBL" id="MFC6279778.1"/>
    </source>
</evidence>
<accession>A0ABW1TS30</accession>
<dbReference type="PROSITE" id="PS51257">
    <property type="entry name" value="PROKAR_LIPOPROTEIN"/>
    <property type="match status" value="1"/>
</dbReference>
<dbReference type="RefSeq" id="WP_371435380.1">
    <property type="nucleotide sequence ID" value="NZ_JBHSRS010000002.1"/>
</dbReference>
<feature type="signal peptide" evidence="1">
    <location>
        <begin position="1"/>
        <end position="21"/>
    </location>
</feature>
<proteinExistence type="predicted"/>
<feature type="domain" description="CHRD" evidence="2">
    <location>
        <begin position="34"/>
        <end position="153"/>
    </location>
</feature>
<keyword evidence="4" id="KW-1185">Reference proteome</keyword>
<comment type="caution">
    <text evidence="3">The sequence shown here is derived from an EMBL/GenBank/DDBJ whole genome shotgun (WGS) entry which is preliminary data.</text>
</comment>
<name>A0ABW1TS30_9BURK</name>
<keyword evidence="1" id="KW-0732">Signal</keyword>
<organism evidence="3 4">
    <name type="scientific">Polaromonas aquatica</name>
    <dbReference type="NCBI Taxonomy" id="332657"/>
    <lineage>
        <taxon>Bacteria</taxon>
        <taxon>Pseudomonadati</taxon>
        <taxon>Pseudomonadota</taxon>
        <taxon>Betaproteobacteria</taxon>
        <taxon>Burkholderiales</taxon>
        <taxon>Comamonadaceae</taxon>
        <taxon>Polaromonas</taxon>
    </lineage>
</organism>
<dbReference type="Pfam" id="PF07452">
    <property type="entry name" value="CHRD"/>
    <property type="match status" value="1"/>
</dbReference>
<protein>
    <submittedName>
        <fullName evidence="3">CHRD domain-containing protein</fullName>
    </submittedName>
</protein>
<dbReference type="EMBL" id="JBHSRS010000002">
    <property type="protein sequence ID" value="MFC6279778.1"/>
    <property type="molecule type" value="Genomic_DNA"/>
</dbReference>
<evidence type="ECO:0000256" key="1">
    <source>
        <dbReference type="SAM" id="SignalP"/>
    </source>
</evidence>
<dbReference type="PROSITE" id="PS50933">
    <property type="entry name" value="CHRD"/>
    <property type="match status" value="1"/>
</dbReference>
<evidence type="ECO:0000259" key="2">
    <source>
        <dbReference type="PROSITE" id="PS50933"/>
    </source>
</evidence>
<dbReference type="InterPro" id="IPR010895">
    <property type="entry name" value="CHRD"/>
</dbReference>